<dbReference type="SMART" id="SM01049">
    <property type="entry name" value="Cache_2"/>
    <property type="match status" value="1"/>
</dbReference>
<comment type="similarity">
    <text evidence="7">Belongs to the methyl-accepting chemotaxis (MCP) protein family.</text>
</comment>
<feature type="domain" description="Methyl-accepting transducer" evidence="10">
    <location>
        <begin position="309"/>
        <end position="566"/>
    </location>
</feature>
<dbReference type="CDD" id="cd11386">
    <property type="entry name" value="MCP_signal"/>
    <property type="match status" value="1"/>
</dbReference>
<evidence type="ECO:0000256" key="5">
    <source>
        <dbReference type="ARBA" id="ARBA00023136"/>
    </source>
</evidence>
<keyword evidence="4 9" id="KW-1133">Transmembrane helix</keyword>
<evidence type="ECO:0000256" key="7">
    <source>
        <dbReference type="ARBA" id="ARBA00029447"/>
    </source>
</evidence>
<dbReference type="CDD" id="cd18774">
    <property type="entry name" value="PDC2_HK_sensor"/>
    <property type="match status" value="1"/>
</dbReference>
<evidence type="ECO:0000256" key="9">
    <source>
        <dbReference type="SAM" id="Phobius"/>
    </source>
</evidence>
<evidence type="ECO:0000256" key="8">
    <source>
        <dbReference type="PROSITE-ProRule" id="PRU00284"/>
    </source>
</evidence>
<evidence type="ECO:0000256" key="1">
    <source>
        <dbReference type="ARBA" id="ARBA00004651"/>
    </source>
</evidence>
<comment type="caution">
    <text evidence="12">The sequence shown here is derived from an EMBL/GenBank/DDBJ whole genome shotgun (WGS) entry which is preliminary data.</text>
</comment>
<dbReference type="Pfam" id="PF17200">
    <property type="entry name" value="sCache_2"/>
    <property type="match status" value="1"/>
</dbReference>
<dbReference type="PROSITE" id="PS50111">
    <property type="entry name" value="CHEMOTAXIS_TRANSDUC_2"/>
    <property type="match status" value="1"/>
</dbReference>
<dbReference type="AlphaFoldDB" id="A0A942ZA71"/>
<evidence type="ECO:0000313" key="12">
    <source>
        <dbReference type="EMBL" id="MBS4539525.1"/>
    </source>
</evidence>
<dbReference type="GO" id="GO:0007165">
    <property type="term" value="P:signal transduction"/>
    <property type="evidence" value="ECO:0007669"/>
    <property type="project" value="UniProtKB-KW"/>
</dbReference>
<dbReference type="SMART" id="SM00283">
    <property type="entry name" value="MA"/>
    <property type="match status" value="1"/>
</dbReference>
<evidence type="ECO:0000313" key="13">
    <source>
        <dbReference type="Proteomes" id="UP000724672"/>
    </source>
</evidence>
<comment type="subcellular location">
    <subcellularLocation>
        <location evidence="1">Cell membrane</location>
        <topology evidence="1">Multi-pass membrane protein</topology>
    </subcellularLocation>
</comment>
<dbReference type="Proteomes" id="UP000724672">
    <property type="component" value="Unassembled WGS sequence"/>
</dbReference>
<dbReference type="SUPFAM" id="SSF58104">
    <property type="entry name" value="Methyl-accepting chemotaxis protein (MCP) signaling domain"/>
    <property type="match status" value="1"/>
</dbReference>
<keyword evidence="5 9" id="KW-0472">Membrane</keyword>
<dbReference type="Gene3D" id="1.10.287.950">
    <property type="entry name" value="Methyl-accepting chemotaxis protein"/>
    <property type="match status" value="1"/>
</dbReference>
<evidence type="ECO:0000256" key="2">
    <source>
        <dbReference type="ARBA" id="ARBA00022475"/>
    </source>
</evidence>
<dbReference type="CDD" id="cd06225">
    <property type="entry name" value="HAMP"/>
    <property type="match status" value="1"/>
</dbReference>
<evidence type="ECO:0000259" key="11">
    <source>
        <dbReference type="PROSITE" id="PS50885"/>
    </source>
</evidence>
<proteinExistence type="inferred from homology"/>
<keyword evidence="2" id="KW-1003">Cell membrane</keyword>
<dbReference type="PANTHER" id="PTHR32089:SF112">
    <property type="entry name" value="LYSOZYME-LIKE PROTEIN-RELATED"/>
    <property type="match status" value="1"/>
</dbReference>
<dbReference type="InterPro" id="IPR003660">
    <property type="entry name" value="HAMP_dom"/>
</dbReference>
<dbReference type="SMART" id="SM00304">
    <property type="entry name" value="HAMP"/>
    <property type="match status" value="1"/>
</dbReference>
<evidence type="ECO:0000256" key="4">
    <source>
        <dbReference type="ARBA" id="ARBA00022989"/>
    </source>
</evidence>
<evidence type="ECO:0000259" key="10">
    <source>
        <dbReference type="PROSITE" id="PS50111"/>
    </source>
</evidence>
<reference evidence="12" key="1">
    <citation type="submission" date="2019-12" db="EMBL/GenBank/DDBJ databases">
        <title>Clostridiaceae gen. nov. sp. nov., isolated from sediment in Xinjiang, China.</title>
        <authorList>
            <person name="Zhang R."/>
        </authorList>
    </citation>
    <scope>NUCLEOTIDE SEQUENCE</scope>
    <source>
        <strain evidence="12">D2Q-11</strain>
    </source>
</reference>
<dbReference type="Gene3D" id="6.10.340.10">
    <property type="match status" value="1"/>
</dbReference>
<keyword evidence="3 9" id="KW-0812">Transmembrane</keyword>
<accession>A0A942ZA71</accession>
<evidence type="ECO:0000256" key="3">
    <source>
        <dbReference type="ARBA" id="ARBA00022692"/>
    </source>
</evidence>
<keyword evidence="6 8" id="KW-0807">Transducer</keyword>
<dbReference type="InterPro" id="IPR033480">
    <property type="entry name" value="sCache_2"/>
</dbReference>
<feature type="transmembrane region" description="Helical" evidence="9">
    <location>
        <begin position="21"/>
        <end position="42"/>
    </location>
</feature>
<dbReference type="Pfam" id="PF00015">
    <property type="entry name" value="MCPsignal"/>
    <property type="match status" value="1"/>
</dbReference>
<feature type="transmembrane region" description="Helical" evidence="9">
    <location>
        <begin position="213"/>
        <end position="236"/>
    </location>
</feature>
<sequence length="595" mass="65217">MLRNILSRRNVDMKKYFKKNIYNKLLIMCLSLLIIPSIIIGFEGYNTAKKELNEKGRVILKNSANQTMQLIESKQEAVKSGDLALTEAQEDVKEFILGKKTADGKRPINKNIDLGENGYILIYDLEGNEVAHPSLEGENVWNAEDKSGNGFLLVQDQIEKGKNGGGYTEYEWTLPNSERTGKKISYSILDEEWGWVVVSGTYEMDFNKGANKILFAIGITILLTFIIGLIIIILFARHITRPIKKISEGLDRVAKGDLTIEDVNVKNKDETGLLAKSFNQMVGSVKGILLSVKGSSNTVLESSESLREITFQTARATDEVANTISQIASSTNEQAKDIEEGSLEINNLGNEIEGIAKLTDEMDGLSNKTKELTNKGLSIIEELTNKSQDSEKAQQNVGNIVVKLNDSTNQIGVITDTISQISEQTNLLALNASIEAARAGEAGRGFAVVADEIRKLAEQSSDAIQGINEILQEIQSNSQSAVSSINDSKDIVEEQNKSVESTKKIFNDISQSINDLIGNISNVTNGSISMNSRKENIIGMIDNLSAISEENAASTQEVSASTEEQAASVEEVSNYAEELNQLSNTLLEEVSKFKI</sequence>
<protein>
    <submittedName>
        <fullName evidence="12">Cache domain-containing protein</fullName>
    </submittedName>
</protein>
<organism evidence="12 13">
    <name type="scientific">Anaeromonas frigoriresistens</name>
    <dbReference type="NCBI Taxonomy" id="2683708"/>
    <lineage>
        <taxon>Bacteria</taxon>
        <taxon>Bacillati</taxon>
        <taxon>Bacillota</taxon>
        <taxon>Tissierellia</taxon>
        <taxon>Tissierellales</taxon>
        <taxon>Thermohalobacteraceae</taxon>
        <taxon>Anaeromonas</taxon>
    </lineage>
</organism>
<dbReference type="InterPro" id="IPR004089">
    <property type="entry name" value="MCPsignal_dom"/>
</dbReference>
<keyword evidence="13" id="KW-1185">Reference proteome</keyword>
<dbReference type="PANTHER" id="PTHR32089">
    <property type="entry name" value="METHYL-ACCEPTING CHEMOTAXIS PROTEIN MCPB"/>
    <property type="match status" value="1"/>
</dbReference>
<dbReference type="GO" id="GO:0005886">
    <property type="term" value="C:plasma membrane"/>
    <property type="evidence" value="ECO:0007669"/>
    <property type="project" value="UniProtKB-SubCell"/>
</dbReference>
<dbReference type="PROSITE" id="PS50885">
    <property type="entry name" value="HAMP"/>
    <property type="match status" value="1"/>
</dbReference>
<dbReference type="Gene3D" id="3.30.450.20">
    <property type="entry name" value="PAS domain"/>
    <property type="match status" value="1"/>
</dbReference>
<gene>
    <name evidence="12" type="ORF">GOQ27_13700</name>
</gene>
<feature type="domain" description="HAMP" evidence="11">
    <location>
        <begin position="237"/>
        <end position="290"/>
    </location>
</feature>
<dbReference type="EMBL" id="WSFT01000051">
    <property type="protein sequence ID" value="MBS4539525.1"/>
    <property type="molecule type" value="Genomic_DNA"/>
</dbReference>
<name>A0A942ZA71_9FIRM</name>
<dbReference type="Pfam" id="PF00672">
    <property type="entry name" value="HAMP"/>
    <property type="match status" value="1"/>
</dbReference>
<evidence type="ECO:0000256" key="6">
    <source>
        <dbReference type="ARBA" id="ARBA00023224"/>
    </source>
</evidence>